<dbReference type="SUPFAM" id="SSF46785">
    <property type="entry name" value="Winged helix' DNA-binding domain"/>
    <property type="match status" value="1"/>
</dbReference>
<keyword evidence="4" id="KW-1185">Reference proteome</keyword>
<evidence type="ECO:0000313" key="3">
    <source>
        <dbReference type="EMBL" id="MBB3875297.1"/>
    </source>
</evidence>
<dbReference type="Gene3D" id="1.10.10.10">
    <property type="entry name" value="Winged helix-like DNA-binding domain superfamily/Winged helix DNA-binding domain"/>
    <property type="match status" value="1"/>
</dbReference>
<dbReference type="EMBL" id="JACIDB010000002">
    <property type="protein sequence ID" value="MBB3875297.1"/>
    <property type="molecule type" value="Genomic_DNA"/>
</dbReference>
<evidence type="ECO:0000256" key="1">
    <source>
        <dbReference type="SAM" id="MobiDB-lite"/>
    </source>
</evidence>
<dbReference type="InterPro" id="IPR050206">
    <property type="entry name" value="FtsK/SpoIIIE/SftA"/>
</dbReference>
<name>A0AAW3TRT7_9SPHN</name>
<dbReference type="GO" id="GO:0003677">
    <property type="term" value="F:DNA binding"/>
    <property type="evidence" value="ECO:0007669"/>
    <property type="project" value="InterPro"/>
</dbReference>
<dbReference type="AlphaFoldDB" id="A0AAW3TRT7"/>
<proteinExistence type="predicted"/>
<feature type="region of interest" description="Disordered" evidence="1">
    <location>
        <begin position="85"/>
        <end position="105"/>
    </location>
</feature>
<dbReference type="PANTHER" id="PTHR22683">
    <property type="entry name" value="SPORULATION PROTEIN RELATED"/>
    <property type="match status" value="1"/>
</dbReference>
<gene>
    <name evidence="3" type="ORF">GGR47_001532</name>
</gene>
<organism evidence="3 4">
    <name type="scientific">Sphingomonas aquatilis</name>
    <dbReference type="NCBI Taxonomy" id="93063"/>
    <lineage>
        <taxon>Bacteria</taxon>
        <taxon>Pseudomonadati</taxon>
        <taxon>Pseudomonadota</taxon>
        <taxon>Alphaproteobacteria</taxon>
        <taxon>Sphingomonadales</taxon>
        <taxon>Sphingomonadaceae</taxon>
        <taxon>Sphingomonas</taxon>
    </lineage>
</organism>
<dbReference type="SMART" id="SM00843">
    <property type="entry name" value="Ftsk_gamma"/>
    <property type="match status" value="1"/>
</dbReference>
<accession>A0AAW3TRT7</accession>
<dbReference type="InterPro" id="IPR036390">
    <property type="entry name" value="WH_DNA-bd_sf"/>
</dbReference>
<sequence>MSDDEALYQRAAALVLEHQKASTSWLQRQLRVGYNSAARMIERMETEGYVSHPDAVGRREVLRPPSAAMLGSSVVIQPEVPAWERNAGKYDRPSSSVPTPDADARPVVVERDDPPVIASASVMPLDDAHSALAQALVAALGLEGARRIVRAAGEAMGEVKPVRAADGSASHLEQVVLHVEGLMERRDDANQDIRDALKFAKEIGLMPSEIRGVIADRKADRDKRFEREATRTVYRHALGVEDPDIAIDLPAPVALPPPKGRKLTAKEKAYQETLASIAASRATLIQ</sequence>
<dbReference type="Pfam" id="PF10073">
    <property type="entry name" value="GapR_DNA-bd"/>
    <property type="match status" value="1"/>
</dbReference>
<dbReference type="Proteomes" id="UP000528945">
    <property type="component" value="Unassembled WGS sequence"/>
</dbReference>
<comment type="caution">
    <text evidence="3">The sequence shown here is derived from an EMBL/GenBank/DDBJ whole genome shotgun (WGS) entry which is preliminary data.</text>
</comment>
<feature type="domain" description="FtsK gamma" evidence="2">
    <location>
        <begin position="1"/>
        <end position="66"/>
    </location>
</feature>
<dbReference type="InterPro" id="IPR046367">
    <property type="entry name" value="GapR-like_DNA-bd"/>
</dbReference>
<dbReference type="InterPro" id="IPR036388">
    <property type="entry name" value="WH-like_DNA-bd_sf"/>
</dbReference>
<reference evidence="3 4" key="1">
    <citation type="submission" date="2020-08" db="EMBL/GenBank/DDBJ databases">
        <title>Genomic Encyclopedia of Type Strains, Phase IV (KMG-IV): sequencing the most valuable type-strain genomes for metagenomic binning, comparative biology and taxonomic classification.</title>
        <authorList>
            <person name="Goeker M."/>
        </authorList>
    </citation>
    <scope>NUCLEOTIDE SEQUENCE [LARGE SCALE GENOMIC DNA]</scope>
    <source>
        <strain evidence="3 4">DSM 15581</strain>
    </source>
</reference>
<dbReference type="Pfam" id="PF09397">
    <property type="entry name" value="FtsK_gamma"/>
    <property type="match status" value="1"/>
</dbReference>
<dbReference type="InterPro" id="IPR018541">
    <property type="entry name" value="Ftsk_gamma"/>
</dbReference>
<evidence type="ECO:0000313" key="4">
    <source>
        <dbReference type="Proteomes" id="UP000528945"/>
    </source>
</evidence>
<dbReference type="PANTHER" id="PTHR22683:SF41">
    <property type="entry name" value="DNA TRANSLOCASE FTSK"/>
    <property type="match status" value="1"/>
</dbReference>
<evidence type="ECO:0000259" key="2">
    <source>
        <dbReference type="SMART" id="SM00843"/>
    </source>
</evidence>
<protein>
    <submittedName>
        <fullName evidence="3">Uncharacterized protein (UPF0335 family)</fullName>
    </submittedName>
</protein>